<comment type="caution">
    <text evidence="1">The sequence shown here is derived from an EMBL/GenBank/DDBJ whole genome shotgun (WGS) entry which is preliminary data.</text>
</comment>
<organism evidence="1">
    <name type="scientific">Acinetobacter baumannii</name>
    <dbReference type="NCBI Taxonomy" id="470"/>
    <lineage>
        <taxon>Bacteria</taxon>
        <taxon>Pseudomonadati</taxon>
        <taxon>Pseudomonadota</taxon>
        <taxon>Gammaproteobacteria</taxon>
        <taxon>Moraxellales</taxon>
        <taxon>Moraxellaceae</taxon>
        <taxon>Acinetobacter</taxon>
        <taxon>Acinetobacter calcoaceticus/baumannii complex</taxon>
    </lineage>
</organism>
<evidence type="ECO:0000313" key="2">
    <source>
        <dbReference type="EMBL" id="EMN1073722.1"/>
    </source>
</evidence>
<protein>
    <submittedName>
        <fullName evidence="1">Uncharacterized protein</fullName>
    </submittedName>
</protein>
<sequence length="169" mass="18783">MLLDRHLQLELMNKMASTYPLAYDFSCEIKNLDEYECSKIYANLFYLQSHGLLHPDSIDLTMGFGGNQNHLFTLHHPRLTEKGADFLADDGGLSAILGVVTVKFEAVQLKAILESKIMAADLPPADKRKLIDGLRSLSGESIKHLTTKIVDLGWDNLGTLIRIIQSSLA</sequence>
<name>A0AAD2U6U8_ACIBA</name>
<gene>
    <name evidence="1" type="ORF">MKP18_004117</name>
    <name evidence="2" type="ORF">MKP18_004118</name>
</gene>
<reference evidence="1" key="1">
    <citation type="submission" date="2023-06" db="EMBL/GenBank/DDBJ databases">
        <authorList>
            <consortium name="Clinical and Environmental Microbiology Branch: Whole genome sequencing antimicrobial resistance pathogens in the healthcare setting"/>
        </authorList>
    </citation>
    <scope>NUCLEOTIDE SEQUENCE</scope>
    <source>
        <strain evidence="1">2021GN-00227</strain>
    </source>
</reference>
<dbReference type="EMBL" id="ABFEVW020000063">
    <property type="protein sequence ID" value="EKU3570624.1"/>
    <property type="molecule type" value="Genomic_DNA"/>
</dbReference>
<evidence type="ECO:0000313" key="1">
    <source>
        <dbReference type="EMBL" id="EKU3570624.1"/>
    </source>
</evidence>
<dbReference type="RefSeq" id="WP_031959917.1">
    <property type="nucleotide sequence ID" value="NZ_CAJHHH010000002.1"/>
</dbReference>
<accession>A0AAD2U6U8</accession>
<dbReference type="AlphaFoldDB" id="A0AAD2U6U8"/>
<dbReference type="EMBL" id="ABFEVW030000064">
    <property type="protein sequence ID" value="EMN1073722.1"/>
    <property type="molecule type" value="Genomic_DNA"/>
</dbReference>
<proteinExistence type="predicted"/>